<name>K7MRS9_SOYBN</name>
<protein>
    <recommendedName>
        <fullName evidence="1">Replication protein A 70 kDa DNA-binding subunit B/D first OB fold domain-containing protein</fullName>
    </recommendedName>
</protein>
<reference evidence="2" key="3">
    <citation type="submission" date="2018-07" db="EMBL/GenBank/DDBJ databases">
        <title>WGS assembly of Glycine max.</title>
        <authorList>
            <person name="Schmutz J."/>
            <person name="Cannon S."/>
            <person name="Schlueter J."/>
            <person name="Ma J."/>
            <person name="Mitros T."/>
            <person name="Nelson W."/>
            <person name="Hyten D."/>
            <person name="Song Q."/>
            <person name="Thelen J."/>
            <person name="Cheng J."/>
            <person name="Xu D."/>
            <person name="Hellsten U."/>
            <person name="May G."/>
            <person name="Yu Y."/>
            <person name="Sakurai T."/>
            <person name="Umezawa T."/>
            <person name="Bhattacharyya M."/>
            <person name="Sandhu D."/>
            <person name="Valliyodan B."/>
            <person name="Lindquist E."/>
            <person name="Peto M."/>
            <person name="Grant D."/>
            <person name="Shu S."/>
            <person name="Goodstein D."/>
            <person name="Barry K."/>
            <person name="Futrell-Griggs M."/>
            <person name="Abernathy B."/>
            <person name="Du J."/>
            <person name="Tian Z."/>
            <person name="Zhu L."/>
            <person name="Gill N."/>
            <person name="Joshi T."/>
            <person name="Libault M."/>
            <person name="Sethuraman A."/>
            <person name="Zhang X."/>
            <person name="Shinozaki K."/>
            <person name="Nguyen H."/>
            <person name="Wing R."/>
            <person name="Cregan P."/>
            <person name="Specht J."/>
            <person name="Grimwood J."/>
            <person name="Rokhsar D."/>
            <person name="Stacey G."/>
            <person name="Shoemaker R."/>
            <person name="Jackson S."/>
        </authorList>
    </citation>
    <scope>NUCLEOTIDE SEQUENCE</scope>
    <source>
        <tissue evidence="2">Callus</tissue>
    </source>
</reference>
<reference evidence="2 3" key="1">
    <citation type="journal article" date="2010" name="Nature">
        <title>Genome sequence of the palaeopolyploid soybean.</title>
        <authorList>
            <person name="Schmutz J."/>
            <person name="Cannon S.B."/>
            <person name="Schlueter J."/>
            <person name="Ma J."/>
            <person name="Mitros T."/>
            <person name="Nelson W."/>
            <person name="Hyten D.L."/>
            <person name="Song Q."/>
            <person name="Thelen J.J."/>
            <person name="Cheng J."/>
            <person name="Xu D."/>
            <person name="Hellsten U."/>
            <person name="May G.D."/>
            <person name="Yu Y."/>
            <person name="Sakurai T."/>
            <person name="Umezawa T."/>
            <person name="Bhattacharyya M.K."/>
            <person name="Sandhu D."/>
            <person name="Valliyodan B."/>
            <person name="Lindquist E."/>
            <person name="Peto M."/>
            <person name="Grant D."/>
            <person name="Shu S."/>
            <person name="Goodstein D."/>
            <person name="Barry K."/>
            <person name="Futrell-Griggs M."/>
            <person name="Abernathy B."/>
            <person name="Du J."/>
            <person name="Tian Z."/>
            <person name="Zhu L."/>
            <person name="Gill N."/>
            <person name="Joshi T."/>
            <person name="Libault M."/>
            <person name="Sethuraman A."/>
            <person name="Zhang X.-C."/>
            <person name="Shinozaki K."/>
            <person name="Nguyen H.T."/>
            <person name="Wing R.A."/>
            <person name="Cregan P."/>
            <person name="Specht J."/>
            <person name="Grimwood J."/>
            <person name="Rokhsar D."/>
            <person name="Stacey G."/>
            <person name="Shoemaker R.C."/>
            <person name="Jackson S.A."/>
        </authorList>
    </citation>
    <scope>NUCLEOTIDE SEQUENCE [LARGE SCALE GENOMIC DNA]</scope>
    <source>
        <strain evidence="3">cv. Williams 82</strain>
        <tissue evidence="2">Callus</tissue>
    </source>
</reference>
<evidence type="ECO:0000313" key="2">
    <source>
        <dbReference type="EMBL" id="KRG99226.1"/>
    </source>
</evidence>
<dbReference type="OMA" id="IWDIDNT"/>
<dbReference type="AlphaFoldDB" id="K7MRS9"/>
<evidence type="ECO:0000313" key="4">
    <source>
        <dbReference type="Proteomes" id="UP000008827"/>
    </source>
</evidence>
<gene>
    <name evidence="2" type="ORF">GLYMA_18G131000</name>
</gene>
<dbReference type="InParanoid" id="K7MRS9"/>
<evidence type="ECO:0000313" key="3">
    <source>
        <dbReference type="EnsemblPlants" id="KRG99226"/>
    </source>
</evidence>
<dbReference type="Pfam" id="PF02721">
    <property type="entry name" value="DUF223"/>
    <property type="match status" value="1"/>
</dbReference>
<dbReference type="HOGENOM" id="CLU_131208_0_0_1"/>
<dbReference type="Gene3D" id="2.40.50.140">
    <property type="entry name" value="Nucleic acid-binding proteins"/>
    <property type="match status" value="1"/>
</dbReference>
<dbReference type="EnsemblPlants" id="KRG99226">
    <property type="protein sequence ID" value="KRG99226"/>
    <property type="gene ID" value="GLYMA_18G131000"/>
</dbReference>
<dbReference type="Proteomes" id="UP000008827">
    <property type="component" value="Chromosome 18"/>
</dbReference>
<dbReference type="Gramene" id="KRG99226">
    <property type="protein sequence ID" value="KRG99226"/>
    <property type="gene ID" value="GLYMA_18G131000"/>
</dbReference>
<dbReference type="InterPro" id="IPR003871">
    <property type="entry name" value="RFA1B/D_OB_1st"/>
</dbReference>
<organism evidence="3">
    <name type="scientific">Glycine max</name>
    <name type="common">Soybean</name>
    <name type="synonym">Glycine hispida</name>
    <dbReference type="NCBI Taxonomy" id="3847"/>
    <lineage>
        <taxon>Eukaryota</taxon>
        <taxon>Viridiplantae</taxon>
        <taxon>Streptophyta</taxon>
        <taxon>Embryophyta</taxon>
        <taxon>Tracheophyta</taxon>
        <taxon>Spermatophyta</taxon>
        <taxon>Magnoliopsida</taxon>
        <taxon>eudicotyledons</taxon>
        <taxon>Gunneridae</taxon>
        <taxon>Pentapetalae</taxon>
        <taxon>rosids</taxon>
        <taxon>fabids</taxon>
        <taxon>Fabales</taxon>
        <taxon>Fabaceae</taxon>
        <taxon>Papilionoideae</taxon>
        <taxon>50 kb inversion clade</taxon>
        <taxon>NPAAA clade</taxon>
        <taxon>indigoferoid/millettioid clade</taxon>
        <taxon>Phaseoleae</taxon>
        <taxon>Glycine</taxon>
        <taxon>Glycine subgen. Soja</taxon>
    </lineage>
</organism>
<sequence length="131" mass="15861">MACRRDFIWDIDNTNDTLKLAVRIIDLWFVETKDKYEQTKMIIMDENDTYKIHVLIRKKELKTWKLTLKENNTYMMHNFKIVNNEGQYKLCLHPYKLIFICVTVVIEQDLPNISLKAYEFINFTDILARTY</sequence>
<dbReference type="EMBL" id="CM000851">
    <property type="protein sequence ID" value="KRG99226.1"/>
    <property type="molecule type" value="Genomic_DNA"/>
</dbReference>
<reference evidence="3" key="2">
    <citation type="submission" date="2018-02" db="UniProtKB">
        <authorList>
            <consortium name="EnsemblPlants"/>
        </authorList>
    </citation>
    <scope>IDENTIFICATION</scope>
    <source>
        <strain evidence="3">Williams 82</strain>
    </source>
</reference>
<keyword evidence="4" id="KW-1185">Reference proteome</keyword>
<dbReference type="SUPFAM" id="SSF50249">
    <property type="entry name" value="Nucleic acid-binding proteins"/>
    <property type="match status" value="1"/>
</dbReference>
<dbReference type="InterPro" id="IPR012340">
    <property type="entry name" value="NA-bd_OB-fold"/>
</dbReference>
<dbReference type="PaxDb" id="3847-GLYMA18G17342.1"/>
<evidence type="ECO:0000259" key="1">
    <source>
        <dbReference type="Pfam" id="PF02721"/>
    </source>
</evidence>
<dbReference type="eggNOG" id="ENOG502T21F">
    <property type="taxonomic scope" value="Eukaryota"/>
</dbReference>
<proteinExistence type="predicted"/>
<accession>K7MRS9</accession>
<feature type="domain" description="Replication protein A 70 kDa DNA-binding subunit B/D first OB fold" evidence="1">
    <location>
        <begin position="13"/>
        <end position="107"/>
    </location>
</feature>
<dbReference type="CDD" id="cd04480">
    <property type="entry name" value="RPA1_DBD_A_like"/>
    <property type="match status" value="1"/>
</dbReference>